<dbReference type="EMBL" id="CP045121">
    <property type="protein sequence ID" value="QIN80497.1"/>
    <property type="molecule type" value="Genomic_DNA"/>
</dbReference>
<keyword evidence="2" id="KW-1185">Reference proteome</keyword>
<dbReference type="AlphaFoldDB" id="A0A6G8Q2F4"/>
<sequence>MEDRGRRDGDQDFGEIEARYYLGNLPPDEMPGIALRALEAGYDGPALLGLARMSEPTMQDAGPLFERALGEVGLSPLPAKEAGLRVAGNVARKMVSGEVRPYEGAYLIWTKLWMGCGRPAELTPFVGLASLYEADPERRPFHDEEILARAEELARKREER</sequence>
<accession>A0A6G8Q2F4</accession>
<proteinExistence type="predicted"/>
<organism evidence="1 2">
    <name type="scientific">Rubrobacter marinus</name>
    <dbReference type="NCBI Taxonomy" id="2653852"/>
    <lineage>
        <taxon>Bacteria</taxon>
        <taxon>Bacillati</taxon>
        <taxon>Actinomycetota</taxon>
        <taxon>Rubrobacteria</taxon>
        <taxon>Rubrobacterales</taxon>
        <taxon>Rubrobacteraceae</taxon>
        <taxon>Rubrobacter</taxon>
    </lineage>
</organism>
<evidence type="ECO:0000313" key="2">
    <source>
        <dbReference type="Proteomes" id="UP000502706"/>
    </source>
</evidence>
<dbReference type="KEGG" id="rmar:GBA65_20470"/>
<dbReference type="RefSeq" id="WP_166398164.1">
    <property type="nucleotide sequence ID" value="NZ_CP045121.1"/>
</dbReference>
<name>A0A6G8Q2F4_9ACTN</name>
<protein>
    <submittedName>
        <fullName evidence="1">Uncharacterized protein</fullName>
    </submittedName>
</protein>
<gene>
    <name evidence="1" type="ORF">GBA65_20470</name>
</gene>
<dbReference type="Proteomes" id="UP000502706">
    <property type="component" value="Chromosome"/>
</dbReference>
<evidence type="ECO:0000313" key="1">
    <source>
        <dbReference type="EMBL" id="QIN80497.1"/>
    </source>
</evidence>
<reference evidence="1 2" key="1">
    <citation type="submission" date="2019-10" db="EMBL/GenBank/DDBJ databases">
        <title>Rubrobacter sp nov SCSIO 52915 isolated from a deep-sea sediment in the South China Sea.</title>
        <authorList>
            <person name="Chen R.W."/>
        </authorList>
    </citation>
    <scope>NUCLEOTIDE SEQUENCE [LARGE SCALE GENOMIC DNA]</scope>
    <source>
        <strain evidence="1 2">SCSIO 52915</strain>
    </source>
</reference>